<evidence type="ECO:0000256" key="2">
    <source>
        <dbReference type="ARBA" id="ARBA00022448"/>
    </source>
</evidence>
<keyword evidence="5 12" id="KW-0812">Transmembrane</keyword>
<evidence type="ECO:0000256" key="9">
    <source>
        <dbReference type="ARBA" id="ARBA00022989"/>
    </source>
</evidence>
<organism evidence="14 15">
    <name type="scientific">Tegillarca granosa</name>
    <name type="common">Malaysian cockle</name>
    <name type="synonym">Anadara granosa</name>
    <dbReference type="NCBI Taxonomy" id="220873"/>
    <lineage>
        <taxon>Eukaryota</taxon>
        <taxon>Metazoa</taxon>
        <taxon>Spiralia</taxon>
        <taxon>Lophotrochozoa</taxon>
        <taxon>Mollusca</taxon>
        <taxon>Bivalvia</taxon>
        <taxon>Autobranchia</taxon>
        <taxon>Pteriomorphia</taxon>
        <taxon>Arcoida</taxon>
        <taxon>Arcoidea</taxon>
        <taxon>Arcidae</taxon>
        <taxon>Tegillarca</taxon>
    </lineage>
</organism>
<dbReference type="Gene3D" id="2.60.40.2030">
    <property type="match status" value="2"/>
</dbReference>
<dbReference type="InterPro" id="IPR004837">
    <property type="entry name" value="NaCa_Exmemb"/>
</dbReference>
<keyword evidence="4" id="KW-0109">Calcium transport</keyword>
<evidence type="ECO:0000256" key="1">
    <source>
        <dbReference type="ARBA" id="ARBA00004127"/>
    </source>
</evidence>
<dbReference type="Pfam" id="PF01699">
    <property type="entry name" value="Na_Ca_ex"/>
    <property type="match status" value="1"/>
</dbReference>
<evidence type="ECO:0000256" key="6">
    <source>
        <dbReference type="ARBA" id="ARBA00022729"/>
    </source>
</evidence>
<dbReference type="Proteomes" id="UP001217089">
    <property type="component" value="Unassembled WGS sequence"/>
</dbReference>
<keyword evidence="3" id="KW-0050">Antiport</keyword>
<dbReference type="Pfam" id="PF03160">
    <property type="entry name" value="Calx-beta"/>
    <property type="match status" value="1"/>
</dbReference>
<keyword evidence="6" id="KW-0732">Signal</keyword>
<evidence type="ECO:0000313" key="15">
    <source>
        <dbReference type="Proteomes" id="UP001217089"/>
    </source>
</evidence>
<keyword evidence="8" id="KW-0106">Calcium</keyword>
<dbReference type="Gene3D" id="1.20.1420.30">
    <property type="entry name" value="NCX, central ion-binding region"/>
    <property type="match status" value="1"/>
</dbReference>
<evidence type="ECO:0000256" key="3">
    <source>
        <dbReference type="ARBA" id="ARBA00022449"/>
    </source>
</evidence>
<comment type="subcellular location">
    <subcellularLocation>
        <location evidence="1">Endomembrane system</location>
        <topology evidence="1">Multi-pass membrane protein</topology>
    </subcellularLocation>
</comment>
<comment type="caution">
    <text evidence="14">The sequence shown here is derived from an EMBL/GenBank/DDBJ whole genome shotgun (WGS) entry which is preliminary data.</text>
</comment>
<keyword evidence="15" id="KW-1185">Reference proteome</keyword>
<feature type="transmembrane region" description="Helical" evidence="12">
    <location>
        <begin position="187"/>
        <end position="207"/>
    </location>
</feature>
<evidence type="ECO:0000256" key="11">
    <source>
        <dbReference type="ARBA" id="ARBA00023136"/>
    </source>
</evidence>
<evidence type="ECO:0000256" key="7">
    <source>
        <dbReference type="ARBA" id="ARBA00022737"/>
    </source>
</evidence>
<accession>A0ABQ9FQS1</accession>
<dbReference type="InterPro" id="IPR044880">
    <property type="entry name" value="NCX_ion-bd_dom_sf"/>
</dbReference>
<feature type="transmembrane region" description="Helical" evidence="12">
    <location>
        <begin position="126"/>
        <end position="146"/>
    </location>
</feature>
<evidence type="ECO:0000256" key="4">
    <source>
        <dbReference type="ARBA" id="ARBA00022568"/>
    </source>
</evidence>
<dbReference type="EMBL" id="JARBDR010000193">
    <property type="protein sequence ID" value="KAJ8319595.1"/>
    <property type="molecule type" value="Genomic_DNA"/>
</dbReference>
<keyword evidence="9 12" id="KW-1133">Transmembrane helix</keyword>
<proteinExistence type="predicted"/>
<protein>
    <recommendedName>
        <fullName evidence="13">Calx-beta domain-containing protein</fullName>
    </recommendedName>
</protein>
<feature type="domain" description="Calx-beta" evidence="13">
    <location>
        <begin position="318"/>
        <end position="417"/>
    </location>
</feature>
<evidence type="ECO:0000259" key="13">
    <source>
        <dbReference type="SMART" id="SM00237"/>
    </source>
</evidence>
<dbReference type="InterPro" id="IPR038081">
    <property type="entry name" value="CalX-like_sf"/>
</dbReference>
<feature type="transmembrane region" description="Helical" evidence="12">
    <location>
        <begin position="31"/>
        <end position="56"/>
    </location>
</feature>
<dbReference type="SMART" id="SM00237">
    <property type="entry name" value="Calx_beta"/>
    <property type="match status" value="2"/>
</dbReference>
<dbReference type="SUPFAM" id="SSF141072">
    <property type="entry name" value="CalX-like"/>
    <property type="match status" value="2"/>
</dbReference>
<keyword evidence="2" id="KW-0813">Transport</keyword>
<dbReference type="InterPro" id="IPR051171">
    <property type="entry name" value="CaCA"/>
</dbReference>
<evidence type="ECO:0000313" key="14">
    <source>
        <dbReference type="EMBL" id="KAJ8319595.1"/>
    </source>
</evidence>
<evidence type="ECO:0000256" key="8">
    <source>
        <dbReference type="ARBA" id="ARBA00022837"/>
    </source>
</evidence>
<feature type="domain" description="Calx-beta" evidence="13">
    <location>
        <begin position="432"/>
        <end position="531"/>
    </location>
</feature>
<feature type="transmembrane region" description="Helical" evidence="12">
    <location>
        <begin position="158"/>
        <end position="181"/>
    </location>
</feature>
<evidence type="ECO:0000256" key="5">
    <source>
        <dbReference type="ARBA" id="ARBA00022692"/>
    </source>
</evidence>
<dbReference type="PANTHER" id="PTHR11878">
    <property type="entry name" value="SODIUM/CALCIUM EXCHANGER"/>
    <property type="match status" value="1"/>
</dbReference>
<reference evidence="14 15" key="1">
    <citation type="submission" date="2022-12" db="EMBL/GenBank/DDBJ databases">
        <title>Chromosome-level genome of Tegillarca granosa.</title>
        <authorList>
            <person name="Kim J."/>
        </authorList>
    </citation>
    <scope>NUCLEOTIDE SEQUENCE [LARGE SCALE GENOMIC DNA]</scope>
    <source>
        <strain evidence="14">Teg-2019</strain>
        <tissue evidence="14">Adductor muscle</tissue>
    </source>
</reference>
<keyword evidence="10" id="KW-0406">Ion transport</keyword>
<evidence type="ECO:0000256" key="12">
    <source>
        <dbReference type="SAM" id="Phobius"/>
    </source>
</evidence>
<keyword evidence="7" id="KW-0677">Repeat</keyword>
<keyword evidence="11 12" id="KW-0472">Membrane</keyword>
<dbReference type="InterPro" id="IPR003644">
    <property type="entry name" value="Calx_beta"/>
</dbReference>
<sequence length="569" mass="63896">MSCDVSSYACSDKGLLMPFVNEYTWYKEVRIIVYLVGLIWSFVGLSIAADVFMTAIEKITSKTKRLKLPHPDLEGEFTEEDIKVWNGTVANLTLMALGSSAPQILLNILEVFKLSFFAGDLGPSTIVGSAAFNLLCISGVCLMSISSPEVRRIHIFRVFVLTAVFSVLAYVWLIIVLVVITPDYIDLWEAVVTFLLFPFLVVLAYLLDKNYCGKRPVGDESVIGFGEENVLEKEHADKQVIVEVLRRLKSKKNIDENDVAQLTSHLMEQNKSHDRGWYRINAIRNMTGSQSLQTPMNKRTNELLEVLLVEDVVGETDDFLEMTERGSKAVIEFSATSTAVLEKDGRGKVNIMRHGNLEKRVLFKVETFDGTAEKDADYKPIKETLVFEPHETSKSVEIEIIDDDVWEPDEIFFLRLSVDNDQPANCGKRQITSVVILNDDDPGTFQFPKPSYLFKESAGTALIPVNREFGADGEVNVKWKTNDISAVGGRDFENTSGELVFKHGETTKMIEILLKDDKEFEKDENFEIELLSATTGGKIGNRKRCVVTIVNDDEFDGFVCRIADLTNAN</sequence>
<evidence type="ECO:0000256" key="10">
    <source>
        <dbReference type="ARBA" id="ARBA00023065"/>
    </source>
</evidence>
<gene>
    <name evidence="14" type="ORF">KUTeg_002853</name>
</gene>
<dbReference type="PANTHER" id="PTHR11878:SF76">
    <property type="entry name" value="CALX-BETA DOMAIN-CONTAINING PROTEIN"/>
    <property type="match status" value="1"/>
</dbReference>
<name>A0ABQ9FQS1_TEGGR</name>